<accession>A0A6V7H1A8</accession>
<keyword evidence="1" id="KW-0812">Transmembrane</keyword>
<protein>
    <submittedName>
        <fullName evidence="2">Uncharacterized protein</fullName>
    </submittedName>
</protein>
<dbReference type="EMBL" id="CAJDYZ010004527">
    <property type="protein sequence ID" value="CAD1471540.1"/>
    <property type="molecule type" value="Genomic_DNA"/>
</dbReference>
<dbReference type="Proteomes" id="UP000752696">
    <property type="component" value="Unassembled WGS sequence"/>
</dbReference>
<comment type="caution">
    <text evidence="2">The sequence shown here is derived from an EMBL/GenBank/DDBJ whole genome shotgun (WGS) entry which is preliminary data.</text>
</comment>
<feature type="transmembrane region" description="Helical" evidence="1">
    <location>
        <begin position="59"/>
        <end position="78"/>
    </location>
</feature>
<dbReference type="AlphaFoldDB" id="A0A6V7H1A8"/>
<gene>
    <name evidence="2" type="ORF">MHI_LOCUS242284</name>
</gene>
<evidence type="ECO:0000313" key="3">
    <source>
        <dbReference type="Proteomes" id="UP000752696"/>
    </source>
</evidence>
<reference evidence="2" key="1">
    <citation type="submission" date="2020-07" db="EMBL/GenBank/DDBJ databases">
        <authorList>
            <person name="Nazaruddin N."/>
        </authorList>
    </citation>
    <scope>NUCLEOTIDE SEQUENCE</scope>
</reference>
<evidence type="ECO:0000313" key="2">
    <source>
        <dbReference type="EMBL" id="CAD1471540.1"/>
    </source>
</evidence>
<keyword evidence="1" id="KW-1133">Transmembrane helix</keyword>
<feature type="non-terminal residue" evidence="2">
    <location>
        <position position="1"/>
    </location>
</feature>
<organism evidence="2 3">
    <name type="scientific">Heterotrigona itama</name>
    <dbReference type="NCBI Taxonomy" id="395501"/>
    <lineage>
        <taxon>Eukaryota</taxon>
        <taxon>Metazoa</taxon>
        <taxon>Ecdysozoa</taxon>
        <taxon>Arthropoda</taxon>
        <taxon>Hexapoda</taxon>
        <taxon>Insecta</taxon>
        <taxon>Pterygota</taxon>
        <taxon>Neoptera</taxon>
        <taxon>Endopterygota</taxon>
        <taxon>Hymenoptera</taxon>
        <taxon>Apocrita</taxon>
        <taxon>Aculeata</taxon>
        <taxon>Apoidea</taxon>
        <taxon>Anthophila</taxon>
        <taxon>Apidae</taxon>
        <taxon>Heterotrigona</taxon>
    </lineage>
</organism>
<proteinExistence type="predicted"/>
<keyword evidence="3" id="KW-1185">Reference proteome</keyword>
<sequence length="98" mass="10651">SVDFLTLGSVIARLSTEDSSTTVAIALLSFIETFARLQRLQTARVLLCLEEVVAAVTELLLFSVLVTCFVGFGAGGSFESKLMLSRSVKFLSRENMDL</sequence>
<keyword evidence="1" id="KW-0472">Membrane</keyword>
<evidence type="ECO:0000256" key="1">
    <source>
        <dbReference type="SAM" id="Phobius"/>
    </source>
</evidence>
<name>A0A6V7H1A8_9HYME</name>